<evidence type="ECO:0000313" key="7">
    <source>
        <dbReference type="Proteomes" id="UP001365405"/>
    </source>
</evidence>
<dbReference type="Proteomes" id="UP001365405">
    <property type="component" value="Unassembled WGS sequence"/>
</dbReference>
<dbReference type="PANTHER" id="PTHR30419">
    <property type="entry name" value="HTH-TYPE TRANSCRIPTIONAL REGULATOR YBHD"/>
    <property type="match status" value="1"/>
</dbReference>
<proteinExistence type="inferred from homology"/>
<dbReference type="Gene3D" id="1.10.10.10">
    <property type="entry name" value="Winged helix-like DNA-binding domain superfamily/Winged helix DNA-binding domain"/>
    <property type="match status" value="1"/>
</dbReference>
<dbReference type="EMBL" id="JBBUTH010000010">
    <property type="protein sequence ID" value="MEK8052818.1"/>
    <property type="molecule type" value="Genomic_DNA"/>
</dbReference>
<dbReference type="InterPro" id="IPR005119">
    <property type="entry name" value="LysR_subst-bd"/>
</dbReference>
<dbReference type="Pfam" id="PF00126">
    <property type="entry name" value="HTH_1"/>
    <property type="match status" value="1"/>
</dbReference>
<accession>A0ABU9CMH4</accession>
<dbReference type="SUPFAM" id="SSF53850">
    <property type="entry name" value="Periplasmic binding protein-like II"/>
    <property type="match status" value="1"/>
</dbReference>
<evidence type="ECO:0000256" key="4">
    <source>
        <dbReference type="ARBA" id="ARBA00023163"/>
    </source>
</evidence>
<evidence type="ECO:0000256" key="1">
    <source>
        <dbReference type="ARBA" id="ARBA00009437"/>
    </source>
</evidence>
<dbReference type="PANTHER" id="PTHR30419:SF30">
    <property type="entry name" value="LYSR FAMILY TRANSCRIPTIONAL REGULATOR"/>
    <property type="match status" value="1"/>
</dbReference>
<evidence type="ECO:0000256" key="3">
    <source>
        <dbReference type="ARBA" id="ARBA00023125"/>
    </source>
</evidence>
<comment type="caution">
    <text evidence="6">The sequence shown here is derived from an EMBL/GenBank/DDBJ whole genome shotgun (WGS) entry which is preliminary data.</text>
</comment>
<feature type="domain" description="HTH lysR-type" evidence="5">
    <location>
        <begin position="14"/>
        <end position="66"/>
    </location>
</feature>
<organism evidence="6 7">
    <name type="scientific">Pseudaquabacterium inlustre</name>
    <dbReference type="NCBI Taxonomy" id="2984192"/>
    <lineage>
        <taxon>Bacteria</taxon>
        <taxon>Pseudomonadati</taxon>
        <taxon>Pseudomonadota</taxon>
        <taxon>Betaproteobacteria</taxon>
        <taxon>Burkholderiales</taxon>
        <taxon>Sphaerotilaceae</taxon>
        <taxon>Pseudaquabacterium</taxon>
    </lineage>
</organism>
<keyword evidence="3" id="KW-0238">DNA-binding</keyword>
<evidence type="ECO:0000256" key="2">
    <source>
        <dbReference type="ARBA" id="ARBA00023015"/>
    </source>
</evidence>
<dbReference type="InterPro" id="IPR000847">
    <property type="entry name" value="LysR_HTH_N"/>
</dbReference>
<evidence type="ECO:0000313" key="6">
    <source>
        <dbReference type="EMBL" id="MEK8052818.1"/>
    </source>
</evidence>
<dbReference type="PRINTS" id="PR00039">
    <property type="entry name" value="HTHLYSR"/>
</dbReference>
<dbReference type="Gene3D" id="3.40.190.290">
    <property type="match status" value="1"/>
</dbReference>
<dbReference type="InterPro" id="IPR050950">
    <property type="entry name" value="HTH-type_LysR_regulators"/>
</dbReference>
<evidence type="ECO:0000259" key="5">
    <source>
        <dbReference type="PROSITE" id="PS50931"/>
    </source>
</evidence>
<dbReference type="Pfam" id="PF03466">
    <property type="entry name" value="LysR_substrate"/>
    <property type="match status" value="1"/>
</dbReference>
<dbReference type="PROSITE" id="PS50931">
    <property type="entry name" value="HTH_LYSR"/>
    <property type="match status" value="1"/>
</dbReference>
<dbReference type="RefSeq" id="WP_341412542.1">
    <property type="nucleotide sequence ID" value="NZ_JBBUTH010000010.1"/>
</dbReference>
<dbReference type="InterPro" id="IPR036390">
    <property type="entry name" value="WH_DNA-bd_sf"/>
</dbReference>
<reference evidence="6 7" key="1">
    <citation type="submission" date="2024-04" db="EMBL/GenBank/DDBJ databases">
        <title>Novel species of the genus Ideonella isolated from streams.</title>
        <authorList>
            <person name="Lu H."/>
        </authorList>
    </citation>
    <scope>NUCLEOTIDE SEQUENCE [LARGE SCALE GENOMIC DNA]</scope>
    <source>
        <strain evidence="6 7">DXS22W</strain>
    </source>
</reference>
<keyword evidence="4" id="KW-0804">Transcription</keyword>
<name>A0ABU9CMH4_9BURK</name>
<comment type="similarity">
    <text evidence="1">Belongs to the LysR transcriptional regulatory family.</text>
</comment>
<dbReference type="InterPro" id="IPR036388">
    <property type="entry name" value="WH-like_DNA-bd_sf"/>
</dbReference>
<sequence>MRADPDALLLSMPMRYFAAVADAGSVSRAAQRLHVAGSAVSRQITALEDSLGVRLFQRAQRGMRLTEAGDRLAAHLRVLCTDAAHTLGAVRGLHDEAERSVRIACTEGFAAGLLPQALAEFRARQPQARLEIHVCPPDEVLPRLQRREADLGLLYATRRMKDAHTWLDRPVPAVALMRAGHPLAGRKTLRVAEAAGWPVLLGAAGTTARAMFETACAARGVQAEVVVSSNALAPMLPLLGQRELLIASQATAAPLTADGQLVAVPLAATDMPMRRLQLLSLRGRALGALAEDCVARLAEGLQRGLAAGLPARRGRTSASEGSR</sequence>
<dbReference type="SUPFAM" id="SSF46785">
    <property type="entry name" value="Winged helix' DNA-binding domain"/>
    <property type="match status" value="1"/>
</dbReference>
<protein>
    <submittedName>
        <fullName evidence="6">LysR family transcriptional regulator</fullName>
    </submittedName>
</protein>
<keyword evidence="7" id="KW-1185">Reference proteome</keyword>
<gene>
    <name evidence="6" type="ORF">AACH10_21385</name>
</gene>
<keyword evidence="2" id="KW-0805">Transcription regulation</keyword>